<keyword evidence="4 8" id="KW-0479">Metal-binding</keyword>
<comment type="cofactor">
    <cofactor evidence="1 8">
        <name>Mg(2+)</name>
        <dbReference type="ChEBI" id="CHEBI:18420"/>
    </cofactor>
</comment>
<keyword evidence="8" id="KW-0800">Toxin</keyword>
<dbReference type="Proteomes" id="UP001235547">
    <property type="component" value="Plasmid unnamed"/>
</dbReference>
<feature type="binding site" evidence="8">
    <location>
        <position position="5"/>
    </location>
    <ligand>
        <name>Mg(2+)</name>
        <dbReference type="ChEBI" id="CHEBI:18420"/>
    </ligand>
</feature>
<keyword evidence="10" id="KW-0614">Plasmid</keyword>
<evidence type="ECO:0000256" key="7">
    <source>
        <dbReference type="ARBA" id="ARBA00038093"/>
    </source>
</evidence>
<dbReference type="EC" id="3.1.-.-" evidence="8"/>
<reference evidence="10 11" key="1">
    <citation type="submission" date="2023-03" db="EMBL/GenBank/DDBJ databases">
        <authorList>
            <person name="Kaur S."/>
            <person name="Espinosa-Saiz D."/>
            <person name="Velazquez E."/>
            <person name="Menendez E."/>
            <person name="diCenzo G.C."/>
        </authorList>
    </citation>
    <scope>NUCLEOTIDE SEQUENCE [LARGE SCALE GENOMIC DNA]</scope>
    <source>
        <strain evidence="10 11">LMG 27395</strain>
        <plasmid evidence="10 11">unnamed</plasmid>
    </source>
</reference>
<dbReference type="PANTHER" id="PTHR33653:SF1">
    <property type="entry name" value="RIBONUCLEASE VAPC2"/>
    <property type="match status" value="1"/>
</dbReference>
<organism evidence="10 11">
    <name type="scientific">Sinorhizobium numidicum</name>
    <dbReference type="NCBI Taxonomy" id="680248"/>
    <lineage>
        <taxon>Bacteria</taxon>
        <taxon>Pseudomonadati</taxon>
        <taxon>Pseudomonadota</taxon>
        <taxon>Alphaproteobacteria</taxon>
        <taxon>Hyphomicrobiales</taxon>
        <taxon>Rhizobiaceae</taxon>
        <taxon>Sinorhizobium/Ensifer group</taxon>
        <taxon>Sinorhizobium</taxon>
    </lineage>
</organism>
<evidence type="ECO:0000256" key="1">
    <source>
        <dbReference type="ARBA" id="ARBA00001946"/>
    </source>
</evidence>
<keyword evidence="3 8" id="KW-0540">Nuclease</keyword>
<sequence>MIVLDTNVISELWKAEPDRTVLAWIDAQMIETLYLSAITVAELRFGLAAMPAGKRRTIFQNRLEGEVLPALAGRVLPFDLDASRSYADLMAQAKTSGKAIGKADGYIAATAVAHGFMVATRDTSPFEAAGLDIINPWEPA</sequence>
<proteinExistence type="inferred from homology"/>
<comment type="function">
    <text evidence="8">Toxic component of a toxin-antitoxin (TA) system. An RNase.</text>
</comment>
<comment type="similarity">
    <text evidence="7 8">Belongs to the PINc/VapC protein family.</text>
</comment>
<dbReference type="HAMAP" id="MF_00265">
    <property type="entry name" value="VapC_Nob1"/>
    <property type="match status" value="1"/>
</dbReference>
<evidence type="ECO:0000256" key="6">
    <source>
        <dbReference type="ARBA" id="ARBA00022842"/>
    </source>
</evidence>
<evidence type="ECO:0000313" key="11">
    <source>
        <dbReference type="Proteomes" id="UP001235547"/>
    </source>
</evidence>
<dbReference type="InterPro" id="IPR050556">
    <property type="entry name" value="Type_II_TA_system_RNase"/>
</dbReference>
<evidence type="ECO:0000259" key="9">
    <source>
        <dbReference type="Pfam" id="PF01850"/>
    </source>
</evidence>
<evidence type="ECO:0000256" key="3">
    <source>
        <dbReference type="ARBA" id="ARBA00022722"/>
    </source>
</evidence>
<protein>
    <recommendedName>
        <fullName evidence="8">Ribonuclease VapC</fullName>
        <shortName evidence="8">RNase VapC</shortName>
        <ecNumber evidence="8">3.1.-.-</ecNumber>
    </recommendedName>
    <alternativeName>
        <fullName evidence="8">Toxin VapC</fullName>
    </alternativeName>
</protein>
<name>A0ABY8D798_9HYPH</name>
<feature type="binding site" evidence="8">
    <location>
        <position position="104"/>
    </location>
    <ligand>
        <name>Mg(2+)</name>
        <dbReference type="ChEBI" id="CHEBI:18420"/>
    </ligand>
</feature>
<accession>A0ABY8D798</accession>
<evidence type="ECO:0000256" key="8">
    <source>
        <dbReference type="HAMAP-Rule" id="MF_00265"/>
    </source>
</evidence>
<dbReference type="SUPFAM" id="SSF88723">
    <property type="entry name" value="PIN domain-like"/>
    <property type="match status" value="1"/>
</dbReference>
<dbReference type="InterPro" id="IPR029060">
    <property type="entry name" value="PIN-like_dom_sf"/>
</dbReference>
<evidence type="ECO:0000256" key="5">
    <source>
        <dbReference type="ARBA" id="ARBA00022801"/>
    </source>
</evidence>
<keyword evidence="5 8" id="KW-0378">Hydrolase</keyword>
<evidence type="ECO:0000256" key="4">
    <source>
        <dbReference type="ARBA" id="ARBA00022723"/>
    </source>
</evidence>
<dbReference type="RefSeq" id="WP_280736330.1">
    <property type="nucleotide sequence ID" value="NZ_CP120369.1"/>
</dbReference>
<keyword evidence="11" id="KW-1185">Reference proteome</keyword>
<dbReference type="InterPro" id="IPR002716">
    <property type="entry name" value="PIN_dom"/>
</dbReference>
<dbReference type="Pfam" id="PF01850">
    <property type="entry name" value="PIN"/>
    <property type="match status" value="1"/>
</dbReference>
<gene>
    <name evidence="8" type="primary">vapC</name>
    <name evidence="10" type="ORF">PYH38_006385</name>
</gene>
<keyword evidence="2 8" id="KW-1277">Toxin-antitoxin system</keyword>
<dbReference type="Gene3D" id="3.40.50.1010">
    <property type="entry name" value="5'-nuclease"/>
    <property type="match status" value="1"/>
</dbReference>
<feature type="domain" description="PIN" evidence="9">
    <location>
        <begin position="2"/>
        <end position="126"/>
    </location>
</feature>
<dbReference type="CDD" id="cd18731">
    <property type="entry name" value="PIN_NgFitB-like"/>
    <property type="match status" value="1"/>
</dbReference>
<evidence type="ECO:0000313" key="10">
    <source>
        <dbReference type="EMBL" id="WEX85420.1"/>
    </source>
</evidence>
<evidence type="ECO:0000256" key="2">
    <source>
        <dbReference type="ARBA" id="ARBA00022649"/>
    </source>
</evidence>
<dbReference type="EMBL" id="CP120372">
    <property type="protein sequence ID" value="WEX85420.1"/>
    <property type="molecule type" value="Genomic_DNA"/>
</dbReference>
<keyword evidence="6 8" id="KW-0460">Magnesium</keyword>
<geneLocation type="plasmid" evidence="10 11">
    <name>unnamed</name>
</geneLocation>
<dbReference type="InterPro" id="IPR022907">
    <property type="entry name" value="VapC_family"/>
</dbReference>
<dbReference type="PANTHER" id="PTHR33653">
    <property type="entry name" value="RIBONUCLEASE VAPC2"/>
    <property type="match status" value="1"/>
</dbReference>